<dbReference type="AlphaFoldDB" id="A0A0C3B852"/>
<feature type="region of interest" description="Disordered" evidence="1">
    <location>
        <begin position="282"/>
        <end position="333"/>
    </location>
</feature>
<feature type="compositionally biased region" description="Polar residues" evidence="1">
    <location>
        <begin position="201"/>
        <end position="210"/>
    </location>
</feature>
<evidence type="ECO:0000313" key="2">
    <source>
        <dbReference type="EMBL" id="KIM27591.1"/>
    </source>
</evidence>
<evidence type="ECO:0000313" key="3">
    <source>
        <dbReference type="Proteomes" id="UP000054097"/>
    </source>
</evidence>
<reference evidence="2 3" key="1">
    <citation type="submission" date="2014-04" db="EMBL/GenBank/DDBJ databases">
        <authorList>
            <consortium name="DOE Joint Genome Institute"/>
            <person name="Kuo A."/>
            <person name="Zuccaro A."/>
            <person name="Kohler A."/>
            <person name="Nagy L.G."/>
            <person name="Floudas D."/>
            <person name="Copeland A."/>
            <person name="Barry K.W."/>
            <person name="Cichocki N."/>
            <person name="Veneault-Fourrey C."/>
            <person name="LaButti K."/>
            <person name="Lindquist E.A."/>
            <person name="Lipzen A."/>
            <person name="Lundell T."/>
            <person name="Morin E."/>
            <person name="Murat C."/>
            <person name="Sun H."/>
            <person name="Tunlid A."/>
            <person name="Henrissat B."/>
            <person name="Grigoriev I.V."/>
            <person name="Hibbett D.S."/>
            <person name="Martin F."/>
            <person name="Nordberg H.P."/>
            <person name="Cantor M.N."/>
            <person name="Hua S.X."/>
        </authorList>
    </citation>
    <scope>NUCLEOTIDE SEQUENCE [LARGE SCALE GENOMIC DNA]</scope>
    <source>
        <strain evidence="2 3">MAFF 305830</strain>
    </source>
</reference>
<feature type="compositionally biased region" description="Polar residues" evidence="1">
    <location>
        <begin position="153"/>
        <end position="177"/>
    </location>
</feature>
<feature type="region of interest" description="Disordered" evidence="1">
    <location>
        <begin position="1"/>
        <end position="23"/>
    </location>
</feature>
<feature type="region of interest" description="Disordered" evidence="1">
    <location>
        <begin position="153"/>
        <end position="178"/>
    </location>
</feature>
<proteinExistence type="predicted"/>
<feature type="region of interest" description="Disordered" evidence="1">
    <location>
        <begin position="198"/>
        <end position="244"/>
    </location>
</feature>
<name>A0A0C3B852_SERVB</name>
<reference evidence="3" key="2">
    <citation type="submission" date="2015-01" db="EMBL/GenBank/DDBJ databases">
        <title>Evolutionary Origins and Diversification of the Mycorrhizal Mutualists.</title>
        <authorList>
            <consortium name="DOE Joint Genome Institute"/>
            <consortium name="Mycorrhizal Genomics Consortium"/>
            <person name="Kohler A."/>
            <person name="Kuo A."/>
            <person name="Nagy L.G."/>
            <person name="Floudas D."/>
            <person name="Copeland A."/>
            <person name="Barry K.W."/>
            <person name="Cichocki N."/>
            <person name="Veneault-Fourrey C."/>
            <person name="LaButti K."/>
            <person name="Lindquist E.A."/>
            <person name="Lipzen A."/>
            <person name="Lundell T."/>
            <person name="Morin E."/>
            <person name="Murat C."/>
            <person name="Riley R."/>
            <person name="Ohm R."/>
            <person name="Sun H."/>
            <person name="Tunlid A."/>
            <person name="Henrissat B."/>
            <person name="Grigoriev I.V."/>
            <person name="Hibbett D.S."/>
            <person name="Martin F."/>
        </authorList>
    </citation>
    <scope>NUCLEOTIDE SEQUENCE [LARGE SCALE GENOMIC DNA]</scope>
    <source>
        <strain evidence="3">MAFF 305830</strain>
    </source>
</reference>
<keyword evidence="3" id="KW-1185">Reference proteome</keyword>
<dbReference type="Proteomes" id="UP000054097">
    <property type="component" value="Unassembled WGS sequence"/>
</dbReference>
<evidence type="ECO:0000256" key="1">
    <source>
        <dbReference type="SAM" id="MobiDB-lite"/>
    </source>
</evidence>
<feature type="compositionally biased region" description="Polar residues" evidence="1">
    <location>
        <begin position="224"/>
        <end position="243"/>
    </location>
</feature>
<accession>A0A0C3B852</accession>
<dbReference type="EMBL" id="KN824298">
    <property type="protein sequence ID" value="KIM27591.1"/>
    <property type="molecule type" value="Genomic_DNA"/>
</dbReference>
<protein>
    <submittedName>
        <fullName evidence="2">Uncharacterized protein</fullName>
    </submittedName>
</protein>
<dbReference type="HOGENOM" id="CLU_619663_0_0_1"/>
<organism evidence="2 3">
    <name type="scientific">Serendipita vermifera MAFF 305830</name>
    <dbReference type="NCBI Taxonomy" id="933852"/>
    <lineage>
        <taxon>Eukaryota</taxon>
        <taxon>Fungi</taxon>
        <taxon>Dikarya</taxon>
        <taxon>Basidiomycota</taxon>
        <taxon>Agaricomycotina</taxon>
        <taxon>Agaricomycetes</taxon>
        <taxon>Sebacinales</taxon>
        <taxon>Serendipitaceae</taxon>
        <taxon>Serendipita</taxon>
    </lineage>
</organism>
<sequence>MSGNNSRASLLSGLRTGGVRPGPVNMPQTAAIGGSFQAPRFTAAHHQSTPFDDSQSDMNSFAGMRYAPPMTAALDGRAPRFQQQQQQQMQLMQQAQLAAMSGMPGMMNSVDPAQAQLLQLQLMQAMIAQQQQAQKFQAEVALQHHMAMALNGQRQPTPRASNNGSRTAGPSQATFNLPPTLPGPVRHDHFGFEEEELDIGNSESASSWRRPSNAAPPVGLRNATPPTTIGRQSPPTNGVSSSAEVVGRYSPPEMAAPLPKYRPQPIRLRENASFAPSVTIDQEQGQPAYGFSKMVKPPSPTGSNSSGESVKAAVVPIRHSQPVRQPRGPPASVEELTMKNFARRTVRSTSNPMVILPEAQFVTAY</sequence>
<dbReference type="STRING" id="933852.A0A0C3B852"/>
<dbReference type="OrthoDB" id="4092340at2759"/>
<gene>
    <name evidence="2" type="ORF">M408DRAFT_16638</name>
</gene>